<dbReference type="GO" id="GO:0005737">
    <property type="term" value="C:cytoplasm"/>
    <property type="evidence" value="ECO:0007669"/>
    <property type="project" value="TreeGrafter"/>
</dbReference>
<comment type="caution">
    <text evidence="2">The sequence shown here is derived from an EMBL/GenBank/DDBJ whole genome shotgun (WGS) entry which is preliminary data.</text>
</comment>
<dbReference type="PANTHER" id="PTHR35154:SF3">
    <property type="entry name" value="GBP PROTEIN"/>
    <property type="match status" value="1"/>
</dbReference>
<reference evidence="2 3" key="1">
    <citation type="submission" date="2023-01" db="EMBL/GenBank/DDBJ databases">
        <authorList>
            <person name="Whitehead M."/>
        </authorList>
    </citation>
    <scope>NUCLEOTIDE SEQUENCE [LARGE SCALE GENOMIC DNA]</scope>
</reference>
<accession>A0AAV0WYC8</accession>
<dbReference type="PANTHER" id="PTHR35154">
    <property type="entry name" value="GBP PROTEIN"/>
    <property type="match status" value="1"/>
</dbReference>
<proteinExistence type="inferred from homology"/>
<organism evidence="2 3">
    <name type="scientific">Macrosiphum euphorbiae</name>
    <name type="common">potato aphid</name>
    <dbReference type="NCBI Taxonomy" id="13131"/>
    <lineage>
        <taxon>Eukaryota</taxon>
        <taxon>Metazoa</taxon>
        <taxon>Ecdysozoa</taxon>
        <taxon>Arthropoda</taxon>
        <taxon>Hexapoda</taxon>
        <taxon>Insecta</taxon>
        <taxon>Pterygota</taxon>
        <taxon>Neoptera</taxon>
        <taxon>Paraneoptera</taxon>
        <taxon>Hemiptera</taxon>
        <taxon>Sternorrhyncha</taxon>
        <taxon>Aphidomorpha</taxon>
        <taxon>Aphidoidea</taxon>
        <taxon>Aphididae</taxon>
        <taxon>Macrosiphini</taxon>
        <taxon>Macrosiphum</taxon>
    </lineage>
</organism>
<gene>
    <name evidence="2" type="ORF">MEUPH1_LOCUS15918</name>
</gene>
<dbReference type="AlphaFoldDB" id="A0AAV0WYC8"/>
<sequence>MCDMMPSRDVMTSAAAAAADEKPKLLSLDVEHLVSEIKENLRLSGFKSRRNRTSHFARVKPYTTRPAACESCAARRPCRCDDDDDDDDQTNDDPYEMLQALLREGSLIKEAVRRLQIGLSPKQRYYYESDEESSRSPKFRLC</sequence>
<protein>
    <submittedName>
        <fullName evidence="2">Uncharacterized protein</fullName>
    </submittedName>
</protein>
<evidence type="ECO:0000313" key="3">
    <source>
        <dbReference type="Proteomes" id="UP001160148"/>
    </source>
</evidence>
<evidence type="ECO:0000313" key="2">
    <source>
        <dbReference type="EMBL" id="CAI6360639.1"/>
    </source>
</evidence>
<dbReference type="EMBL" id="CARXXK010000003">
    <property type="protein sequence ID" value="CAI6360639.1"/>
    <property type="molecule type" value="Genomic_DNA"/>
</dbReference>
<name>A0AAV0WYC8_9HEMI</name>
<dbReference type="InterPro" id="IPR008014">
    <property type="entry name" value="GSK3-bd"/>
</dbReference>
<dbReference type="Proteomes" id="UP001160148">
    <property type="component" value="Unassembled WGS sequence"/>
</dbReference>
<evidence type="ECO:0000256" key="1">
    <source>
        <dbReference type="ARBA" id="ARBA00010422"/>
    </source>
</evidence>
<keyword evidence="3" id="KW-1185">Reference proteome</keyword>
<dbReference type="Pfam" id="PF05350">
    <property type="entry name" value="GSK-3_bind"/>
    <property type="match status" value="1"/>
</dbReference>
<comment type="similarity">
    <text evidence="1">Belongs to the GSK-3-binding protein family.</text>
</comment>